<dbReference type="GO" id="GO:1990281">
    <property type="term" value="C:efflux pump complex"/>
    <property type="evidence" value="ECO:0007669"/>
    <property type="project" value="TreeGrafter"/>
</dbReference>
<evidence type="ECO:0000256" key="8">
    <source>
        <dbReference type="SAM" id="Coils"/>
    </source>
</evidence>
<keyword evidence="4" id="KW-1134">Transmembrane beta strand</keyword>
<dbReference type="Proteomes" id="UP000306229">
    <property type="component" value="Chromosome"/>
</dbReference>
<evidence type="ECO:0000256" key="1">
    <source>
        <dbReference type="ARBA" id="ARBA00004442"/>
    </source>
</evidence>
<feature type="coiled-coil region" evidence="8">
    <location>
        <begin position="348"/>
        <end position="375"/>
    </location>
</feature>
<evidence type="ECO:0000256" key="4">
    <source>
        <dbReference type="ARBA" id="ARBA00022452"/>
    </source>
</evidence>
<dbReference type="GO" id="GO:0009279">
    <property type="term" value="C:cell outer membrane"/>
    <property type="evidence" value="ECO:0007669"/>
    <property type="project" value="UniProtKB-SubCell"/>
</dbReference>
<dbReference type="KEGG" id="fbe:FF125_09695"/>
<evidence type="ECO:0000256" key="7">
    <source>
        <dbReference type="ARBA" id="ARBA00023237"/>
    </source>
</evidence>
<reference evidence="9 10" key="1">
    <citation type="submission" date="2019-05" db="EMBL/GenBank/DDBJ databases">
        <title>Algicella ahnfeltiae gen. nov., sp. nov., a novel marine bacterium of the family Flavobacteriaceae isolated from a red alga.</title>
        <authorList>
            <person name="Nedashkovskaya O.I."/>
            <person name="Kukhlevskiy A.D."/>
            <person name="Kim S.-G."/>
            <person name="Zhukova N.V."/>
            <person name="Mikhailov V.V."/>
        </authorList>
    </citation>
    <scope>NUCLEOTIDE SEQUENCE [LARGE SCALE GENOMIC DNA]</scope>
    <source>
        <strain evidence="9 10">10Alg115</strain>
    </source>
</reference>
<keyword evidence="8" id="KW-0175">Coiled coil</keyword>
<evidence type="ECO:0000256" key="6">
    <source>
        <dbReference type="ARBA" id="ARBA00023136"/>
    </source>
</evidence>
<comment type="similarity">
    <text evidence="2">Belongs to the outer membrane factor (OMF) (TC 1.B.17) family.</text>
</comment>
<evidence type="ECO:0000256" key="5">
    <source>
        <dbReference type="ARBA" id="ARBA00022692"/>
    </source>
</evidence>
<evidence type="ECO:0000313" key="9">
    <source>
        <dbReference type="EMBL" id="QCX38693.1"/>
    </source>
</evidence>
<comment type="subcellular location">
    <subcellularLocation>
        <location evidence="1">Cell outer membrane</location>
    </subcellularLocation>
</comment>
<dbReference type="PANTHER" id="PTHR30026">
    <property type="entry name" value="OUTER MEMBRANE PROTEIN TOLC"/>
    <property type="match status" value="1"/>
</dbReference>
<dbReference type="GO" id="GO:0015562">
    <property type="term" value="F:efflux transmembrane transporter activity"/>
    <property type="evidence" value="ECO:0007669"/>
    <property type="project" value="InterPro"/>
</dbReference>
<keyword evidence="3" id="KW-0813">Transport</keyword>
<feature type="coiled-coil region" evidence="8">
    <location>
        <begin position="27"/>
        <end position="54"/>
    </location>
</feature>
<keyword evidence="10" id="KW-1185">Reference proteome</keyword>
<dbReference type="EMBL" id="CP040749">
    <property type="protein sequence ID" value="QCX38693.1"/>
    <property type="molecule type" value="Genomic_DNA"/>
</dbReference>
<organism evidence="9 10">
    <name type="scientific">Aureibaculum algae</name>
    <dbReference type="NCBI Taxonomy" id="2584122"/>
    <lineage>
        <taxon>Bacteria</taxon>
        <taxon>Pseudomonadati</taxon>
        <taxon>Bacteroidota</taxon>
        <taxon>Flavobacteriia</taxon>
        <taxon>Flavobacteriales</taxon>
        <taxon>Flavobacteriaceae</taxon>
        <taxon>Aureibaculum</taxon>
    </lineage>
</organism>
<dbReference type="InterPro" id="IPR051906">
    <property type="entry name" value="TolC-like"/>
</dbReference>
<dbReference type="GO" id="GO:0015288">
    <property type="term" value="F:porin activity"/>
    <property type="evidence" value="ECO:0007669"/>
    <property type="project" value="TreeGrafter"/>
</dbReference>
<name>A0A5B7TTY6_9FLAO</name>
<dbReference type="InterPro" id="IPR003423">
    <property type="entry name" value="OMP_efflux"/>
</dbReference>
<protein>
    <submittedName>
        <fullName evidence="9">TolC family protein</fullName>
    </submittedName>
</protein>
<dbReference type="AlphaFoldDB" id="A0A5B7TTY6"/>
<dbReference type="SUPFAM" id="SSF56954">
    <property type="entry name" value="Outer membrane efflux proteins (OEP)"/>
    <property type="match status" value="1"/>
</dbReference>
<gene>
    <name evidence="9" type="ORF">FF125_09695</name>
</gene>
<evidence type="ECO:0000313" key="10">
    <source>
        <dbReference type="Proteomes" id="UP000306229"/>
    </source>
</evidence>
<keyword evidence="7" id="KW-0998">Cell outer membrane</keyword>
<keyword evidence="6" id="KW-0472">Membrane</keyword>
<evidence type="ECO:0000256" key="3">
    <source>
        <dbReference type="ARBA" id="ARBA00022448"/>
    </source>
</evidence>
<dbReference type="Pfam" id="PF02321">
    <property type="entry name" value="OEP"/>
    <property type="match status" value="2"/>
</dbReference>
<dbReference type="PANTHER" id="PTHR30026:SF20">
    <property type="entry name" value="OUTER MEMBRANE PROTEIN TOLC"/>
    <property type="match status" value="1"/>
</dbReference>
<dbReference type="RefSeq" id="WP_138949585.1">
    <property type="nucleotide sequence ID" value="NZ_CP040749.1"/>
</dbReference>
<keyword evidence="5" id="KW-0812">Transmembrane</keyword>
<accession>A0A5B7TTY6</accession>
<sequence>MKQILYTLILILIPLLSNAQEVKLITKEEVIAKVNDQNNSLKMAEQDVKAAQGDFRQTNAILLPTIGVSHTAMSTTNPLMAFGFKLNQEVLTQNDFNPALLNDPTTVQNYATKIEVQQPVLNFDGFYQRGAAKAKLKATELQSERTKEYMSLEVEKAYMQLQLAYKTVEVLQKAQETALDNQRIADNSFKQGYMQKADVLAVEVRVTEIENQLQYAKSNIANASNYLSVLMNDDNEKILKPIDSLTVAVAMISDNSVLNNRKDIQAYEKASLAYEKMYKADKMSFMPRLNLFGSYELYDDEIFKGDAEGYLIGAALSWNIFEGSKRFGKTQKSKADFEKSKFEMAQYKATSSLELNKAKRNLEDAKNNLKLSKLGVEQSQEALRIRTNRFKQGLEKTSDLLMAETQFAQKQLEYYGTVFNHNYVLKYVEFLTK</sequence>
<proteinExistence type="inferred from homology"/>
<dbReference type="Gene3D" id="1.20.1600.10">
    <property type="entry name" value="Outer membrane efflux proteins (OEP)"/>
    <property type="match status" value="1"/>
</dbReference>
<evidence type="ECO:0000256" key="2">
    <source>
        <dbReference type="ARBA" id="ARBA00007613"/>
    </source>
</evidence>
<dbReference type="OrthoDB" id="13803at2"/>